<feature type="chain" id="PRO_5015909808" evidence="3">
    <location>
        <begin position="30"/>
        <end position="516"/>
    </location>
</feature>
<feature type="signal peptide" evidence="3">
    <location>
        <begin position="1"/>
        <end position="29"/>
    </location>
</feature>
<dbReference type="KEGG" id="tmu:101348809"/>
<dbReference type="Gene3D" id="1.10.238.10">
    <property type="entry name" value="EF-hand"/>
    <property type="match status" value="1"/>
</dbReference>
<dbReference type="PROSITE" id="PS50222">
    <property type="entry name" value="EF_HAND_2"/>
    <property type="match status" value="1"/>
</dbReference>
<evidence type="ECO:0000259" key="4">
    <source>
        <dbReference type="PROSITE" id="PS50222"/>
    </source>
</evidence>
<dbReference type="CTD" id="90288"/>
<organism evidence="5 6">
    <name type="scientific">Trichechus manatus latirostris</name>
    <name type="common">Florida manatee</name>
    <dbReference type="NCBI Taxonomy" id="127582"/>
    <lineage>
        <taxon>Eukaryota</taxon>
        <taxon>Metazoa</taxon>
        <taxon>Chordata</taxon>
        <taxon>Craniata</taxon>
        <taxon>Vertebrata</taxon>
        <taxon>Euteleostomi</taxon>
        <taxon>Mammalia</taxon>
        <taxon>Eutheria</taxon>
        <taxon>Afrotheria</taxon>
        <taxon>Sirenia</taxon>
        <taxon>Trichechidae</taxon>
        <taxon>Trichechus</taxon>
    </lineage>
</organism>
<evidence type="ECO:0000313" key="6">
    <source>
        <dbReference type="RefSeq" id="XP_012413247.1"/>
    </source>
</evidence>
<protein>
    <submittedName>
        <fullName evidence="6">EF-hand calcium-binding domain-containing protein 12</fullName>
    </submittedName>
</protein>
<dbReference type="InterPro" id="IPR002048">
    <property type="entry name" value="EF_hand_dom"/>
</dbReference>
<evidence type="ECO:0000256" key="3">
    <source>
        <dbReference type="SAM" id="SignalP"/>
    </source>
</evidence>
<sequence length="516" mass="59537">MDHSLEAYEALLMALIGTHLLTLFPQGLCQSKTSAESESSSKAHSFNPELVIAHCFKQFKQEDFHLPQSRRRVIIVPRVEKQLPINPKPQAQAPPEPIHRFKAPEAGDIQEQPLDTKTWLSQRLKLRKELESFGNVERWLKNKPICTPSEAKVLHSIHKEHETLSVARLAATQVTKKKASRAWRKSVPLLHLPKPSALSTMYTHLRNRKIKILEMFNKMDQSDNQRITREEFIVALKAVGVPLNSQELEDIVIYLSSLGKFNTITMNVLASTYKQWSMAEMGRSQQATRESLRSARGSIIPKSPLKKQKVSPAPQPAKMDLLTVPKTNLKKEARPMTLEDMEDVGKRYRERRRLHKLLLTALLYLGDKIIFLKDQVRPIRQPGGYYSDFKFFTPNQSLLRSQGTSVAKKTDKKMPKKIKKIRFKEFEELTRKLKAKSSSGQQLTHPNFFWPGHLLDKLQLYLPTVATDRSLAIFSHVQHQPPAYPAIYHPNRWWPMKNMNYMTCAYYDGPKVYYIN</sequence>
<gene>
    <name evidence="6" type="primary">EFCAB12</name>
</gene>
<dbReference type="GO" id="GO:0005509">
    <property type="term" value="F:calcium ion binding"/>
    <property type="evidence" value="ECO:0007669"/>
    <property type="project" value="InterPro"/>
</dbReference>
<feature type="domain" description="EF-hand" evidence="4">
    <location>
        <begin position="207"/>
        <end position="242"/>
    </location>
</feature>
<dbReference type="PROSITE" id="PS00018">
    <property type="entry name" value="EF_HAND_1"/>
    <property type="match status" value="1"/>
</dbReference>
<dbReference type="RefSeq" id="XP_012413247.1">
    <property type="nucleotide sequence ID" value="XM_012557793.2"/>
</dbReference>
<dbReference type="SUPFAM" id="SSF47473">
    <property type="entry name" value="EF-hand"/>
    <property type="match status" value="1"/>
</dbReference>
<name>A0A2Y9G361_TRIMA</name>
<dbReference type="InterPro" id="IPR042847">
    <property type="entry name" value="EFC12"/>
</dbReference>
<evidence type="ECO:0000313" key="5">
    <source>
        <dbReference type="Proteomes" id="UP000248480"/>
    </source>
</evidence>
<evidence type="ECO:0000256" key="1">
    <source>
        <dbReference type="ARBA" id="ARBA00022723"/>
    </source>
</evidence>
<evidence type="ECO:0000256" key="2">
    <source>
        <dbReference type="ARBA" id="ARBA00022837"/>
    </source>
</evidence>
<accession>A0A2Y9G361</accession>
<keyword evidence="5" id="KW-1185">Reference proteome</keyword>
<dbReference type="Proteomes" id="UP000248480">
    <property type="component" value="Unplaced"/>
</dbReference>
<keyword evidence="2" id="KW-0106">Calcium</keyword>
<proteinExistence type="predicted"/>
<dbReference type="AlphaFoldDB" id="A0A2Y9G361"/>
<dbReference type="PANTHER" id="PTHR47225">
    <property type="entry name" value="EF-HAND CALCIUM-BINDING DOMAIN-CONTAINING PROTEIN 12"/>
    <property type="match status" value="1"/>
</dbReference>
<keyword evidence="3" id="KW-0732">Signal</keyword>
<dbReference type="PANTHER" id="PTHR47225:SF1">
    <property type="entry name" value="EF-HAND CALCIUM-BINDING DOMAIN-CONTAINING PROTEIN 12"/>
    <property type="match status" value="1"/>
</dbReference>
<dbReference type="OrthoDB" id="10005811at2759"/>
<reference evidence="6" key="1">
    <citation type="submission" date="2025-08" db="UniProtKB">
        <authorList>
            <consortium name="RefSeq"/>
        </authorList>
    </citation>
    <scope>IDENTIFICATION</scope>
</reference>
<dbReference type="GeneID" id="101348809"/>
<dbReference type="InterPro" id="IPR018247">
    <property type="entry name" value="EF_Hand_1_Ca_BS"/>
</dbReference>
<dbReference type="InterPro" id="IPR011992">
    <property type="entry name" value="EF-hand-dom_pair"/>
</dbReference>
<dbReference type="InParanoid" id="A0A2Y9G361"/>
<dbReference type="FunCoup" id="A0A2Y9G361">
    <property type="interactions" value="7"/>
</dbReference>
<keyword evidence="1" id="KW-0479">Metal-binding</keyword>